<evidence type="ECO:0000313" key="2">
    <source>
        <dbReference type="Proteomes" id="UP000238137"/>
    </source>
</evidence>
<accession>A0A422QYJ6</accession>
<sequence>MRRAFEMAAGKDAWIDDMAENRRPMDHISTEIAGDPGIDQGCPLLIISSCLKQVRFGKVGPAPARRVLPSSS</sequence>
<name>A0A422QYJ6_9RHOB</name>
<proteinExistence type="predicted"/>
<reference evidence="1" key="1">
    <citation type="submission" date="2018-05" db="EMBL/GenBank/DDBJ databases">
        <title>Reclassification of Methylarcula marina and Methylarcula terricola as Paracoccus methylarcula sp.nov., comb.nov. and Paracoccus terricola comb.nov.</title>
        <authorList>
            <person name="Shmareva M.N."/>
            <person name="Doronina N.V."/>
            <person name="Vasilenko O.V."/>
            <person name="Tarlachkov S.V."/>
            <person name="Trotsenko Y.A."/>
        </authorList>
    </citation>
    <scope>NUCLEOTIDE SEQUENCE [LARGE SCALE GENOMIC DNA]</scope>
    <source>
        <strain evidence="1">VKM B-2159</strain>
    </source>
</reference>
<protein>
    <submittedName>
        <fullName evidence="1">Uncharacterized protein</fullName>
    </submittedName>
</protein>
<dbReference type="AlphaFoldDB" id="A0A422QYJ6"/>
<gene>
    <name evidence="1" type="ORF">A7A09_008430</name>
</gene>
<dbReference type="Proteomes" id="UP000238137">
    <property type="component" value="Unassembled WGS sequence"/>
</dbReference>
<organism evidence="1 2">
    <name type="scientific">Paracoccus methylarcula</name>
    <dbReference type="NCBI Taxonomy" id="72022"/>
    <lineage>
        <taxon>Bacteria</taxon>
        <taxon>Pseudomonadati</taxon>
        <taxon>Pseudomonadota</taxon>
        <taxon>Alphaproteobacteria</taxon>
        <taxon>Rhodobacterales</taxon>
        <taxon>Paracoccaceae</taxon>
        <taxon>Paracoccus</taxon>
    </lineage>
</organism>
<dbReference type="EMBL" id="PXNQ02000004">
    <property type="protein sequence ID" value="RNF34999.1"/>
    <property type="molecule type" value="Genomic_DNA"/>
</dbReference>
<comment type="caution">
    <text evidence="1">The sequence shown here is derived from an EMBL/GenBank/DDBJ whole genome shotgun (WGS) entry which is preliminary data.</text>
</comment>
<keyword evidence="2" id="KW-1185">Reference proteome</keyword>
<evidence type="ECO:0000313" key="1">
    <source>
        <dbReference type="EMBL" id="RNF34999.1"/>
    </source>
</evidence>